<accession>A0AA41FES8</accession>
<sequence length="291" mass="33851">MKGEGSMKQKTRKPLGELNLLNRFLFGEVMEDSETYQGVLEIILGHEVNLRDNTQSEKEIRTLPTFRGIRLDVWGQEEDGTIYNSEMQAFNTKNLPRRSRYYQSVLDAGLLEPGTIDFNHLANVYLITIAPFDLFGKRLCRYTFKMRCEEDDSLRLEDGAVRIFLNTRGEGDDRISPELMAFLRYVEHSTKENAAAVDSLRLRKLHDRVQSVKGNEGIEVKYMQLWEEKAMERLEGRKEGRKEGRQEGEEYFAALTERLLKDSRTEDLIKATSDKGFREVLYKEYGIKNQI</sequence>
<reference evidence="1" key="1">
    <citation type="journal article" date="2021" name="Gut Microbes">
        <title>A synthetic consortium of 100 gut commensals modulates the composition and function in a colon model of the microbiome of elderly subjects.</title>
        <authorList>
            <person name="Perez M."/>
            <person name="Ntemiri A."/>
            <person name="Tan H."/>
            <person name="Harris H.M.B."/>
            <person name="Roager H.M."/>
            <person name="Ribiere C."/>
            <person name="O'Toole P.W."/>
        </authorList>
    </citation>
    <scope>NUCLEOTIDE SEQUENCE</scope>
    <source>
        <strain evidence="1">MCC335</strain>
    </source>
</reference>
<comment type="caution">
    <text evidence="1">The sequence shown here is derived from an EMBL/GenBank/DDBJ whole genome shotgun (WGS) entry which is preliminary data.</text>
</comment>
<dbReference type="InterPro" id="IPR010106">
    <property type="entry name" value="RpnA"/>
</dbReference>
<dbReference type="Proteomes" id="UP000708338">
    <property type="component" value="Unassembled WGS sequence"/>
</dbReference>
<protein>
    <submittedName>
        <fullName evidence="1">Rpn family recombination-promoting nuclease/putative transposase</fullName>
    </submittedName>
</protein>
<evidence type="ECO:0000313" key="2">
    <source>
        <dbReference type="Proteomes" id="UP000708338"/>
    </source>
</evidence>
<proteinExistence type="predicted"/>
<gene>
    <name evidence="1" type="ORF">GPL26_11005</name>
</gene>
<dbReference type="EMBL" id="WQPS01000012">
    <property type="protein sequence ID" value="MBT9810166.1"/>
    <property type="molecule type" value="Genomic_DNA"/>
</dbReference>
<dbReference type="Pfam" id="PF12784">
    <property type="entry name" value="PDDEXK_2"/>
    <property type="match status" value="1"/>
</dbReference>
<dbReference type="PANTHER" id="PTHR41317">
    <property type="entry name" value="PD-(D_E)XK NUCLEASE FAMILY TRANSPOSASE"/>
    <property type="match status" value="1"/>
</dbReference>
<evidence type="ECO:0000313" key="1">
    <source>
        <dbReference type="EMBL" id="MBT9810166.1"/>
    </source>
</evidence>
<name>A0AA41FES8_9FIRM</name>
<organism evidence="1 2">
    <name type="scientific">Enterocloster citroniae</name>
    <dbReference type="NCBI Taxonomy" id="358743"/>
    <lineage>
        <taxon>Bacteria</taxon>
        <taxon>Bacillati</taxon>
        <taxon>Bacillota</taxon>
        <taxon>Clostridia</taxon>
        <taxon>Lachnospirales</taxon>
        <taxon>Lachnospiraceae</taxon>
        <taxon>Enterocloster</taxon>
    </lineage>
</organism>
<dbReference type="AlphaFoldDB" id="A0AA41FES8"/>
<dbReference type="NCBIfam" id="TIGR01784">
    <property type="entry name" value="T_den_put_tspse"/>
    <property type="match status" value="1"/>
</dbReference>
<dbReference type="PANTHER" id="PTHR41317:SF1">
    <property type="entry name" value="PD-(D_E)XK NUCLEASE FAMILY TRANSPOSASE"/>
    <property type="match status" value="1"/>
</dbReference>